<protein>
    <submittedName>
        <fullName evidence="1">Uncharacterized protein</fullName>
    </submittedName>
</protein>
<reference evidence="1 2" key="1">
    <citation type="submission" date="2017-04" db="EMBL/GenBank/DDBJ databases">
        <title>Complete genome sequence of Lactobacillus salivarius ZLS006, a probiotic strain isolated from healthy piglet.</title>
        <authorList>
            <person name="Zhang D."/>
        </authorList>
    </citation>
    <scope>NUCLEOTIDE SEQUENCE [LARGE SCALE GENOMIC DNA]</scope>
    <source>
        <strain evidence="1 2">ZLS006</strain>
    </source>
</reference>
<evidence type="ECO:0000313" key="1">
    <source>
        <dbReference type="EMBL" id="ARU19647.1"/>
    </source>
</evidence>
<dbReference type="RefSeq" id="WP_087448835.1">
    <property type="nucleotide sequence ID" value="NZ_CP020858.1"/>
</dbReference>
<evidence type="ECO:0000313" key="2">
    <source>
        <dbReference type="Proteomes" id="UP000195378"/>
    </source>
</evidence>
<accession>A0A1Y0F8G4</accession>
<sequence>MTLGELIALKQSIDAYKILLFKAGVPVTLGKETFETWSSKLEAAQEKLSKFILDNEGKDIIF</sequence>
<dbReference type="AlphaFoldDB" id="A0A1Y0F8G4"/>
<proteinExistence type="predicted"/>
<dbReference type="EMBL" id="CP020858">
    <property type="protein sequence ID" value="ARU19647.1"/>
    <property type="molecule type" value="Genomic_DNA"/>
</dbReference>
<organism evidence="1 2">
    <name type="scientific">Ligilactobacillus salivarius</name>
    <dbReference type="NCBI Taxonomy" id="1624"/>
    <lineage>
        <taxon>Bacteria</taxon>
        <taxon>Bacillati</taxon>
        <taxon>Bacillota</taxon>
        <taxon>Bacilli</taxon>
        <taxon>Lactobacillales</taxon>
        <taxon>Lactobacillaceae</taxon>
        <taxon>Ligilactobacillus</taxon>
    </lineage>
</organism>
<name>A0A1Y0F8G4_9LACO</name>
<gene>
    <name evidence="1" type="ORF">B7R82_06435</name>
</gene>
<dbReference type="Proteomes" id="UP000195378">
    <property type="component" value="Chromosome"/>
</dbReference>